<keyword evidence="5" id="KW-1185">Reference proteome</keyword>
<dbReference type="EMBL" id="WHOC01000045">
    <property type="protein sequence ID" value="NOU85980.1"/>
    <property type="molecule type" value="Genomic_DNA"/>
</dbReference>
<dbReference type="Gene3D" id="3.40.630.30">
    <property type="match status" value="1"/>
</dbReference>
<dbReference type="PANTHER" id="PTHR43877">
    <property type="entry name" value="AMINOALKYLPHOSPHONATE N-ACETYLTRANSFERASE-RELATED-RELATED"/>
    <property type="match status" value="1"/>
</dbReference>
<evidence type="ECO:0000256" key="1">
    <source>
        <dbReference type="ARBA" id="ARBA00022679"/>
    </source>
</evidence>
<sequence>MFLELIIRTAQLEDYETVNAIIRVGQEEHADALPERFARLDHVVAMGWYRSFSDQQNKVILVAEKEGVVVGVAMLEMKKSPTYEALVPRTYAYLNELAVSPDFLRQGIGTKLYEASVAWARERSAASLELNVWEFNERAIAFYKSLGMFTLNRTMTTEI</sequence>
<dbReference type="SUPFAM" id="SSF55729">
    <property type="entry name" value="Acyl-CoA N-acyltransferases (Nat)"/>
    <property type="match status" value="1"/>
</dbReference>
<feature type="domain" description="N-acetyltransferase" evidence="3">
    <location>
        <begin position="5"/>
        <end position="159"/>
    </location>
</feature>
<evidence type="ECO:0000256" key="2">
    <source>
        <dbReference type="ARBA" id="ARBA00023315"/>
    </source>
</evidence>
<protein>
    <submittedName>
        <fullName evidence="4">GNAT family N-acetyltransferase</fullName>
    </submittedName>
</protein>
<dbReference type="InterPro" id="IPR050832">
    <property type="entry name" value="Bact_Acetyltransf"/>
</dbReference>
<dbReference type="InterPro" id="IPR000182">
    <property type="entry name" value="GNAT_dom"/>
</dbReference>
<dbReference type="Proteomes" id="UP000658690">
    <property type="component" value="Unassembled WGS sequence"/>
</dbReference>
<keyword evidence="1" id="KW-0808">Transferase</keyword>
<keyword evidence="2" id="KW-0012">Acyltransferase</keyword>
<dbReference type="CDD" id="cd04301">
    <property type="entry name" value="NAT_SF"/>
    <property type="match status" value="1"/>
</dbReference>
<gene>
    <name evidence="4" type="ORF">GC102_09350</name>
</gene>
<dbReference type="InterPro" id="IPR016181">
    <property type="entry name" value="Acyl_CoA_acyltransferase"/>
</dbReference>
<comment type="caution">
    <text evidence="4">The sequence shown here is derived from an EMBL/GenBank/DDBJ whole genome shotgun (WGS) entry which is preliminary data.</text>
</comment>
<dbReference type="PROSITE" id="PS51186">
    <property type="entry name" value="GNAT"/>
    <property type="match status" value="1"/>
</dbReference>
<organism evidence="4 5">
    <name type="scientific">Paenibacillus germinis</name>
    <dbReference type="NCBI Taxonomy" id="2654979"/>
    <lineage>
        <taxon>Bacteria</taxon>
        <taxon>Bacillati</taxon>
        <taxon>Bacillota</taxon>
        <taxon>Bacilli</taxon>
        <taxon>Bacillales</taxon>
        <taxon>Paenibacillaceae</taxon>
        <taxon>Paenibacillus</taxon>
    </lineage>
</organism>
<reference evidence="4 5" key="1">
    <citation type="submission" date="2019-10" db="EMBL/GenBank/DDBJ databases">
        <title>Description of Paenibacillus choica sp. nov.</title>
        <authorList>
            <person name="Carlier A."/>
            <person name="Qi S."/>
        </authorList>
    </citation>
    <scope>NUCLEOTIDE SEQUENCE [LARGE SCALE GENOMIC DNA]</scope>
    <source>
        <strain evidence="4 5">LMG 31460</strain>
    </source>
</reference>
<dbReference type="Pfam" id="PF00583">
    <property type="entry name" value="Acetyltransf_1"/>
    <property type="match status" value="1"/>
</dbReference>
<evidence type="ECO:0000313" key="4">
    <source>
        <dbReference type="EMBL" id="NOU85980.1"/>
    </source>
</evidence>
<evidence type="ECO:0000313" key="5">
    <source>
        <dbReference type="Proteomes" id="UP000658690"/>
    </source>
</evidence>
<evidence type="ECO:0000259" key="3">
    <source>
        <dbReference type="PROSITE" id="PS51186"/>
    </source>
</evidence>
<dbReference type="PANTHER" id="PTHR43877:SF1">
    <property type="entry name" value="ACETYLTRANSFERASE"/>
    <property type="match status" value="1"/>
</dbReference>
<accession>A0ABX1YXW0</accession>
<name>A0ABX1YXW0_9BACL</name>
<proteinExistence type="predicted"/>